<protein>
    <submittedName>
        <fullName evidence="1">Uncharacterized protein</fullName>
    </submittedName>
</protein>
<dbReference type="AlphaFoldDB" id="G2EEB2"/>
<dbReference type="Proteomes" id="UP000003730">
    <property type="component" value="Unassembled WGS sequence"/>
</dbReference>
<evidence type="ECO:0000313" key="2">
    <source>
        <dbReference type="Proteomes" id="UP000003730"/>
    </source>
</evidence>
<sequence length="79" mass="9171">MFGLISRFLSGDDASEYIGFTDIVFRNKDPKIAKTDKDKYFISITAETDIGEDCLKTDSFYRYIVLNYLNDIRMGFNAY</sequence>
<evidence type="ECO:0000313" key="1">
    <source>
        <dbReference type="EMBL" id="EGV43094.1"/>
    </source>
</evidence>
<accession>G2EEB2</accession>
<dbReference type="RefSeq" id="WP_008637615.1">
    <property type="nucleotide sequence ID" value="NZ_AFXZ01000034.1"/>
</dbReference>
<keyword evidence="2" id="KW-1185">Reference proteome</keyword>
<comment type="caution">
    <text evidence="1">The sequence shown here is derived from an EMBL/GenBank/DDBJ whole genome shotgun (WGS) entry which is preliminary data.</text>
</comment>
<dbReference type="EMBL" id="AFXZ01000034">
    <property type="protein sequence ID" value="EGV43094.1"/>
    <property type="molecule type" value="Genomic_DNA"/>
</dbReference>
<reference evidence="1 2" key="1">
    <citation type="journal article" date="2008" name="Int. J. Syst. Evol. Microbiol.">
        <title>Bizionia argentinensis sp. nov., isolated from surface marine water in Antarctica.</title>
        <authorList>
            <person name="Bercovich A."/>
            <person name="Vazquez S.C."/>
            <person name="Yankilevich P."/>
            <person name="Coria S.H."/>
            <person name="Foti M."/>
            <person name="Hernandez E."/>
            <person name="Vidal A."/>
            <person name="Ruberto L."/>
            <person name="Melo C."/>
            <person name="Marenssi S."/>
            <person name="Criscuolo M."/>
            <person name="Memoli M."/>
            <person name="Arguelles M."/>
            <person name="Mac Cormack W.P."/>
        </authorList>
    </citation>
    <scope>NUCLEOTIDE SEQUENCE [LARGE SCALE GENOMIC DNA]</scope>
    <source>
        <strain evidence="1 2">JUB59</strain>
    </source>
</reference>
<gene>
    <name evidence="1" type="ORF">BZARG_1011</name>
</gene>
<dbReference type="OrthoDB" id="1443260at2"/>
<proteinExistence type="predicted"/>
<organism evidence="1 2">
    <name type="scientific">Bizionia argentinensis JUB59</name>
    <dbReference type="NCBI Taxonomy" id="1046627"/>
    <lineage>
        <taxon>Bacteria</taxon>
        <taxon>Pseudomonadati</taxon>
        <taxon>Bacteroidota</taxon>
        <taxon>Flavobacteriia</taxon>
        <taxon>Flavobacteriales</taxon>
        <taxon>Flavobacteriaceae</taxon>
        <taxon>Bizionia</taxon>
    </lineage>
</organism>
<name>G2EEB2_9FLAO</name>
<dbReference type="STRING" id="1046627.BZARG_1011"/>